<accession>A0A380HJG6</accession>
<feature type="transmembrane region" description="Helical" evidence="1">
    <location>
        <begin position="254"/>
        <end position="275"/>
    </location>
</feature>
<dbReference type="EC" id="2.4.1.-" evidence="2"/>
<reference evidence="2 3" key="1">
    <citation type="submission" date="2018-06" db="EMBL/GenBank/DDBJ databases">
        <authorList>
            <consortium name="Pathogen Informatics"/>
            <person name="Doyle S."/>
        </authorList>
    </citation>
    <scope>NUCLEOTIDE SEQUENCE [LARGE SCALE GENOMIC DNA]</scope>
    <source>
        <strain evidence="2 3">NCTC7688</strain>
    </source>
</reference>
<dbReference type="Proteomes" id="UP000254707">
    <property type="component" value="Unassembled WGS sequence"/>
</dbReference>
<feature type="transmembrane region" description="Helical" evidence="1">
    <location>
        <begin position="287"/>
        <end position="305"/>
    </location>
</feature>
<keyword evidence="1" id="KW-1133">Transmembrane helix</keyword>
<proteinExistence type="predicted"/>
<sequence length="500" mass="58613">MRALHINKIHLILTGLFIFYILMAIFTPLTHDDWDWYSQYGIQMLKEHFANLNGRYLGNLFEIVAVRFDWFRWLAYAVFSMLIIWVISQFVKHKQTSIICLAAFILMVTMPNEIYKQTYGWFAGFYNYVPATLCVLFILWFIVTVLFYRNSHKPSTNIIFYCVCFGGQFFIENATLFNTLIIAIALVLHIYFYKKVHPKFVVGWFISALGTIIMFLNPNYRKIFFEGSDYQQVSSDTGIIDKVYKTVTTILPDWIFFNQIVIITIIVGILLVMLYKTRQMTKTYTSRYWFIVCGLTLLPIYYFFIFKQFELQHFHMITLTNILNTMVCFIFLCALILAIHTVISQKEVRYTLYLLIASIILVCGPLIIVSPIGPRNFYTVYAIYVVILLILLAQLEVFNRKSEKWITGLAIFCAVMYLGVFYNIHAANEARISQLKEDVHADSKQRIYSMEKLPFEHYLHHATPTSAKYQTLFNEYEGLPKDTKVKYVPYGSISNQKQSK</sequence>
<dbReference type="InterPro" id="IPR045691">
    <property type="entry name" value="DUF6056"/>
</dbReference>
<dbReference type="EMBL" id="UHED01000001">
    <property type="protein sequence ID" value="SUM81745.1"/>
    <property type="molecule type" value="Genomic_DNA"/>
</dbReference>
<feature type="transmembrane region" description="Helical" evidence="1">
    <location>
        <begin position="155"/>
        <end position="171"/>
    </location>
</feature>
<gene>
    <name evidence="2" type="ORF">NCTC7688_00238</name>
</gene>
<feature type="transmembrane region" description="Helical" evidence="1">
    <location>
        <begin position="405"/>
        <end position="424"/>
    </location>
</feature>
<dbReference type="Pfam" id="PF19528">
    <property type="entry name" value="DUF6056"/>
    <property type="match status" value="1"/>
</dbReference>
<feature type="transmembrane region" description="Helical" evidence="1">
    <location>
        <begin position="9"/>
        <end position="29"/>
    </location>
</feature>
<evidence type="ECO:0000256" key="1">
    <source>
        <dbReference type="SAM" id="Phobius"/>
    </source>
</evidence>
<dbReference type="GO" id="GO:0016757">
    <property type="term" value="F:glycosyltransferase activity"/>
    <property type="evidence" value="ECO:0007669"/>
    <property type="project" value="UniProtKB-KW"/>
</dbReference>
<name>A0A380HJG6_STASA</name>
<keyword evidence="2" id="KW-0808">Transferase</keyword>
<evidence type="ECO:0000313" key="2">
    <source>
        <dbReference type="EMBL" id="SUM81745.1"/>
    </source>
</evidence>
<dbReference type="AlphaFoldDB" id="A0A380HJG6"/>
<dbReference type="RefSeq" id="WP_115340421.1">
    <property type="nucleotide sequence ID" value="NZ_UHED01000001.1"/>
</dbReference>
<keyword evidence="1" id="KW-0812">Transmembrane</keyword>
<feature type="transmembrane region" description="Helical" evidence="1">
    <location>
        <begin position="70"/>
        <end position="91"/>
    </location>
</feature>
<feature type="transmembrane region" description="Helical" evidence="1">
    <location>
        <begin position="317"/>
        <end position="339"/>
    </location>
</feature>
<evidence type="ECO:0000313" key="3">
    <source>
        <dbReference type="Proteomes" id="UP000254707"/>
    </source>
</evidence>
<keyword evidence="2" id="KW-0328">Glycosyltransferase</keyword>
<feature type="transmembrane region" description="Helical" evidence="1">
    <location>
        <begin position="378"/>
        <end position="398"/>
    </location>
</feature>
<protein>
    <submittedName>
        <fullName evidence="2">Glucosyltransferase</fullName>
        <ecNumber evidence="2">2.4.1.-</ecNumber>
    </submittedName>
</protein>
<feature type="transmembrane region" description="Helical" evidence="1">
    <location>
        <begin position="177"/>
        <end position="193"/>
    </location>
</feature>
<organism evidence="2 3">
    <name type="scientific">Staphylococcus saprophyticus</name>
    <dbReference type="NCBI Taxonomy" id="29385"/>
    <lineage>
        <taxon>Bacteria</taxon>
        <taxon>Bacillati</taxon>
        <taxon>Bacillota</taxon>
        <taxon>Bacilli</taxon>
        <taxon>Bacillales</taxon>
        <taxon>Staphylococcaceae</taxon>
        <taxon>Staphylococcus</taxon>
    </lineage>
</organism>
<feature type="transmembrane region" description="Helical" evidence="1">
    <location>
        <begin position="127"/>
        <end position="148"/>
    </location>
</feature>
<feature type="transmembrane region" description="Helical" evidence="1">
    <location>
        <begin position="98"/>
        <end position="115"/>
    </location>
</feature>
<feature type="transmembrane region" description="Helical" evidence="1">
    <location>
        <begin position="351"/>
        <end position="372"/>
    </location>
</feature>
<keyword evidence="1" id="KW-0472">Membrane</keyword>
<feature type="transmembrane region" description="Helical" evidence="1">
    <location>
        <begin position="200"/>
        <end position="220"/>
    </location>
</feature>